<accession>A0ABU0HPW3</accession>
<evidence type="ECO:0000313" key="3">
    <source>
        <dbReference type="Proteomes" id="UP001236369"/>
    </source>
</evidence>
<feature type="region of interest" description="Disordered" evidence="1">
    <location>
        <begin position="167"/>
        <end position="188"/>
    </location>
</feature>
<evidence type="ECO:0000256" key="1">
    <source>
        <dbReference type="SAM" id="MobiDB-lite"/>
    </source>
</evidence>
<evidence type="ECO:0008006" key="4">
    <source>
        <dbReference type="Google" id="ProtNLM"/>
    </source>
</evidence>
<gene>
    <name evidence="2" type="ORF">QO016_003276</name>
</gene>
<evidence type="ECO:0000313" key="2">
    <source>
        <dbReference type="EMBL" id="MDQ0443770.1"/>
    </source>
</evidence>
<name>A0ABU0HPW3_9HYPH</name>
<keyword evidence="3" id="KW-1185">Reference proteome</keyword>
<dbReference type="NCBIfam" id="NF041384">
    <property type="entry name" value="YHS_seleno_dom"/>
    <property type="match status" value="1"/>
</dbReference>
<proteinExistence type="predicted"/>
<comment type="caution">
    <text evidence="2">The sequence shown here is derived from an EMBL/GenBank/DDBJ whole genome shotgun (WGS) entry which is preliminary data.</text>
</comment>
<dbReference type="RefSeq" id="WP_238248336.1">
    <property type="nucleotide sequence ID" value="NZ_BPQX01000018.1"/>
</dbReference>
<sequence length="188" mass="20462">MRLTGRDRDEASARRRTVGRWIGAALPVLLALVAFDTPAARGDPSPTRIVPIALSGNDPVSYFLPEGPRPGSPRFEADWDGRVFRFATEANLAVFRRDPGVYAPRLGGFDAEAVLDGRLADADPKVFALVEGRLYLFRDAARRARFLADPALARKAEEIWPTLGRLLDDPDEFAGAKPAAPAPRSGEP</sequence>
<reference evidence="2 3" key="1">
    <citation type="submission" date="2023-07" db="EMBL/GenBank/DDBJ databases">
        <title>Genomic Encyclopedia of Type Strains, Phase IV (KMG-IV): sequencing the most valuable type-strain genomes for metagenomic binning, comparative biology and taxonomic classification.</title>
        <authorList>
            <person name="Goeker M."/>
        </authorList>
    </citation>
    <scope>NUCLEOTIDE SEQUENCE [LARGE SCALE GENOMIC DNA]</scope>
    <source>
        <strain evidence="2 3">DSM 19562</strain>
    </source>
</reference>
<dbReference type="EMBL" id="JAUSVV010000008">
    <property type="protein sequence ID" value="MDQ0443770.1"/>
    <property type="molecule type" value="Genomic_DNA"/>
</dbReference>
<dbReference type="Proteomes" id="UP001236369">
    <property type="component" value="Unassembled WGS sequence"/>
</dbReference>
<organism evidence="2 3">
    <name type="scientific">Methylobacterium persicinum</name>
    <dbReference type="NCBI Taxonomy" id="374426"/>
    <lineage>
        <taxon>Bacteria</taxon>
        <taxon>Pseudomonadati</taxon>
        <taxon>Pseudomonadota</taxon>
        <taxon>Alphaproteobacteria</taxon>
        <taxon>Hyphomicrobiales</taxon>
        <taxon>Methylobacteriaceae</taxon>
        <taxon>Methylobacterium</taxon>
    </lineage>
</organism>
<protein>
    <recommendedName>
        <fullName evidence="4">YHS domain-containing protein</fullName>
    </recommendedName>
</protein>